<evidence type="ECO:0000256" key="1">
    <source>
        <dbReference type="SAM" id="MobiDB-lite"/>
    </source>
</evidence>
<feature type="domain" description="Metallo-beta-lactamase" evidence="2">
    <location>
        <begin position="63"/>
        <end position="189"/>
    </location>
</feature>
<dbReference type="SUPFAM" id="SSF56281">
    <property type="entry name" value="Metallo-hydrolase/oxidoreductase"/>
    <property type="match status" value="1"/>
</dbReference>
<dbReference type="InterPro" id="IPR050114">
    <property type="entry name" value="UPF0173_UPF0282_UlaG_hydrolase"/>
</dbReference>
<dbReference type="PANTHER" id="PTHR43546">
    <property type="entry name" value="UPF0173 METAL-DEPENDENT HYDROLASE MJ1163-RELATED"/>
    <property type="match status" value="1"/>
</dbReference>
<evidence type="ECO:0000313" key="3">
    <source>
        <dbReference type="EMBL" id="AGU42428.1"/>
    </source>
</evidence>
<name>T1WUS0_9ACTN</name>
<sequence>MAQRRTALKGPRAAPNAAFTGAGPAARPPAGRRRGPSAGRVRLRWLGVSGWEIVIGRGHRRRSILFDPYLSRMPFTDAQGVAEHGIPLRLDHEAVEAVTSRHLTGAPELILVSHGHFDHMADVPQLLARPDWRHSRIRVLCDATVSSLLAAMGTPRRRLADAVLVGGGEHLRFDGYTVEVFRSLHSRRPDYGYFAPGHRLVPPPRPSVLGDLVEGDTLAYQVSVVGGPSILLMGASNFAEREIAGIRPDVAAVPMTTTAAVHRYPGRLLAAIGNPRVLIACHHDDMVTPLTGPPGLLAATTAESSVRRLAAAGPGSHVVAPRHLEAMDVDALLT</sequence>
<feature type="region of interest" description="Disordered" evidence="1">
    <location>
        <begin position="1"/>
        <end position="37"/>
    </location>
</feature>
<dbReference type="PANTHER" id="PTHR43546:SF3">
    <property type="entry name" value="UPF0173 METAL-DEPENDENT HYDROLASE MJ1163"/>
    <property type="match status" value="1"/>
</dbReference>
<dbReference type="EMBL" id="KF042303">
    <property type="protein sequence ID" value="AGU42428.1"/>
    <property type="molecule type" value="Genomic_DNA"/>
</dbReference>
<protein>
    <submittedName>
        <fullName evidence="3">CmmS</fullName>
    </submittedName>
</protein>
<proteinExistence type="predicted"/>
<dbReference type="Gene3D" id="3.60.15.10">
    <property type="entry name" value="Ribonuclease Z/Hydroxyacylglutathione hydrolase-like"/>
    <property type="match status" value="1"/>
</dbReference>
<accession>T1WUS0</accession>
<organism evidence="3">
    <name type="scientific">Streptomyces argenteolus</name>
    <dbReference type="NCBI Taxonomy" id="67274"/>
    <lineage>
        <taxon>Bacteria</taxon>
        <taxon>Bacillati</taxon>
        <taxon>Actinomycetota</taxon>
        <taxon>Actinomycetes</taxon>
        <taxon>Kitasatosporales</taxon>
        <taxon>Streptomycetaceae</taxon>
        <taxon>Streptomyces</taxon>
    </lineage>
</organism>
<feature type="compositionally biased region" description="Low complexity" evidence="1">
    <location>
        <begin position="11"/>
        <end position="29"/>
    </location>
</feature>
<dbReference type="Pfam" id="PF12706">
    <property type="entry name" value="Lactamase_B_2"/>
    <property type="match status" value="1"/>
</dbReference>
<dbReference type="InterPro" id="IPR036866">
    <property type="entry name" value="RibonucZ/Hydroxyglut_hydro"/>
</dbReference>
<dbReference type="InterPro" id="IPR001279">
    <property type="entry name" value="Metallo-B-lactamas"/>
</dbReference>
<evidence type="ECO:0000259" key="2">
    <source>
        <dbReference type="Pfam" id="PF12706"/>
    </source>
</evidence>
<reference evidence="3" key="1">
    <citation type="submission" date="2013-05" db="EMBL/GenBank/DDBJ databases">
        <title>Identification and characterization of the carbapenem MM 4550 and its gene cluster in Streptomyces argenteolus ATCC 11009.</title>
        <authorList>
            <person name="Li R."/>
            <person name="Lloyd E.P."/>
            <person name="Moshos K.A."/>
            <person name="Townsend C.A."/>
        </authorList>
    </citation>
    <scope>NUCLEOTIDE SEQUENCE</scope>
    <source>
        <strain evidence="3">ATCC 11009</strain>
    </source>
</reference>
<dbReference type="CDD" id="cd06262">
    <property type="entry name" value="metallo-hydrolase-like_MBL-fold"/>
    <property type="match status" value="1"/>
</dbReference>
<gene>
    <name evidence="3" type="primary">cmmS</name>
</gene>
<dbReference type="AlphaFoldDB" id="T1WUS0"/>